<dbReference type="OrthoDB" id="426095at2759"/>
<keyword evidence="1" id="KW-0732">Signal</keyword>
<dbReference type="AlphaFoldDB" id="A0A812SEY9"/>
<evidence type="ECO:0000313" key="2">
    <source>
        <dbReference type="EMBL" id="CAE7476327.1"/>
    </source>
</evidence>
<sequence>MSGTTCLSMASFLSVGHAVKMLLPRKAQEGARRAQRKLEVQNFENLPPLSVRPDLSKRDFGLLPPMPPLLLRSEKISLVDCGSGSTRALFFQDDGKSHVSWEKSSWRGEALASALQDELRLENLLRLLEQELPDGVVLLGATAGVREAVQDGSLNNSSLQHFRDRVLDCLGPRAQFMVLSGQEEARAEWEALQHSLAFTPGLHKGLFAGMMSGGGMSCQLAVQGDADVALFSFRNGVLAPGGIAEAAGKDLLFARELPGKLEEVRALAKEQLAKLPRALEGSFALVEWLGLYVAGESTERDLLMGLGYNRWLAHQEVLEAVNRHLGELKRRFLHDDHPRSEPIPRRVAISWTYGIILQEILKHCFETSASFYCLKGINWSTGHYLQHREGLRQDLLQIS</sequence>
<keyword evidence="3" id="KW-1185">Reference proteome</keyword>
<evidence type="ECO:0000256" key="1">
    <source>
        <dbReference type="SAM" id="SignalP"/>
    </source>
</evidence>
<dbReference type="EMBL" id="CAJNJA010021464">
    <property type="protein sequence ID" value="CAE7476327.1"/>
    <property type="molecule type" value="Genomic_DNA"/>
</dbReference>
<name>A0A812SEY9_9DINO</name>
<accession>A0A812SEY9</accession>
<organism evidence="2 3">
    <name type="scientific">Symbiodinium necroappetens</name>
    <dbReference type="NCBI Taxonomy" id="1628268"/>
    <lineage>
        <taxon>Eukaryota</taxon>
        <taxon>Sar</taxon>
        <taxon>Alveolata</taxon>
        <taxon>Dinophyceae</taxon>
        <taxon>Suessiales</taxon>
        <taxon>Symbiodiniaceae</taxon>
        <taxon>Symbiodinium</taxon>
    </lineage>
</organism>
<protein>
    <submittedName>
        <fullName evidence="2">PYK protein</fullName>
    </submittedName>
</protein>
<proteinExistence type="predicted"/>
<gene>
    <name evidence="2" type="primary">PYK</name>
    <name evidence="2" type="ORF">SNEC2469_LOCUS13457</name>
</gene>
<dbReference type="Proteomes" id="UP000601435">
    <property type="component" value="Unassembled WGS sequence"/>
</dbReference>
<comment type="caution">
    <text evidence="2">The sequence shown here is derived from an EMBL/GenBank/DDBJ whole genome shotgun (WGS) entry which is preliminary data.</text>
</comment>
<reference evidence="2" key="1">
    <citation type="submission" date="2021-02" db="EMBL/GenBank/DDBJ databases">
        <authorList>
            <person name="Dougan E. K."/>
            <person name="Rhodes N."/>
            <person name="Thang M."/>
            <person name="Chan C."/>
        </authorList>
    </citation>
    <scope>NUCLEOTIDE SEQUENCE</scope>
</reference>
<feature type="chain" id="PRO_5032835779" evidence="1">
    <location>
        <begin position="19"/>
        <end position="399"/>
    </location>
</feature>
<feature type="signal peptide" evidence="1">
    <location>
        <begin position="1"/>
        <end position="18"/>
    </location>
</feature>
<evidence type="ECO:0000313" key="3">
    <source>
        <dbReference type="Proteomes" id="UP000601435"/>
    </source>
</evidence>